<evidence type="ECO:0000259" key="1">
    <source>
        <dbReference type="Pfam" id="PF00534"/>
    </source>
</evidence>
<evidence type="ECO:0000313" key="2">
    <source>
        <dbReference type="EMBL" id="QDE30509.1"/>
    </source>
</evidence>
<name>A0A4Y5YD74_9GAMM</name>
<dbReference type="SUPFAM" id="SSF53756">
    <property type="entry name" value="UDP-Glycosyltransferase/glycogen phosphorylase"/>
    <property type="match status" value="1"/>
</dbReference>
<dbReference type="PANTHER" id="PTHR45947">
    <property type="entry name" value="SULFOQUINOVOSYL TRANSFERASE SQD2"/>
    <property type="match status" value="1"/>
</dbReference>
<keyword evidence="2" id="KW-0808">Transferase</keyword>
<dbReference type="EMBL" id="CP041036">
    <property type="protein sequence ID" value="QDE30509.1"/>
    <property type="molecule type" value="Genomic_DNA"/>
</dbReference>
<dbReference type="AlphaFoldDB" id="A0A4Y5YD74"/>
<dbReference type="RefSeq" id="WP_140233664.1">
    <property type="nucleotide sequence ID" value="NZ_CP041036.1"/>
</dbReference>
<sequence>MKSVLLSNLSYFGKYGGVENSIRFISNSLLKMNYDVIILYGYIKNDDRFQRTFFSDGIKYYSFKYQPFNSNFLNKFYLPVAILELIYTFYLIKVDNNVTHSISRNQFVCYFANKFFNGRNTYIAPGFSQFQSSKNFLGSSGFFRKIKNKLHNYFDFQAIAMSNRIIVFSDNMLKQAKQVIATSTLPTNIVQIEISKPGVDRKIFHPIKTSEKNIIRQKLGLSEHDLIILCVGRFVAAKGFDIAIKSMALVKDKRLFLVIVGDGLLFDNYRQLIQDLNLTKKILLVGPTNSVSDYYKASDYFLMSSIYEPLGQTILESIACGVPVIAFKDKEVITATHEILGDTACTYVDNVEPLTLANSLSSLDVLDSESYKEKVTSSLTLANDFTWDKLAIQLIN</sequence>
<dbReference type="Gene3D" id="3.40.50.2000">
    <property type="entry name" value="Glycogen Phosphorylase B"/>
    <property type="match status" value="2"/>
</dbReference>
<dbReference type="InterPro" id="IPR001296">
    <property type="entry name" value="Glyco_trans_1"/>
</dbReference>
<dbReference type="InterPro" id="IPR050194">
    <property type="entry name" value="Glycosyltransferase_grp1"/>
</dbReference>
<organism evidence="2 3">
    <name type="scientific">Shewanella polaris</name>
    <dbReference type="NCBI Taxonomy" id="2588449"/>
    <lineage>
        <taxon>Bacteria</taxon>
        <taxon>Pseudomonadati</taxon>
        <taxon>Pseudomonadota</taxon>
        <taxon>Gammaproteobacteria</taxon>
        <taxon>Alteromonadales</taxon>
        <taxon>Shewanellaceae</taxon>
        <taxon>Shewanella</taxon>
    </lineage>
</organism>
<dbReference type="PANTHER" id="PTHR45947:SF3">
    <property type="entry name" value="SULFOQUINOVOSYL TRANSFERASE SQD2"/>
    <property type="match status" value="1"/>
</dbReference>
<keyword evidence="3" id="KW-1185">Reference proteome</keyword>
<proteinExistence type="predicted"/>
<feature type="domain" description="Glycosyl transferase family 1" evidence="1">
    <location>
        <begin position="212"/>
        <end position="328"/>
    </location>
</feature>
<dbReference type="KEGG" id="spol:FH971_05665"/>
<dbReference type="Pfam" id="PF00534">
    <property type="entry name" value="Glycos_transf_1"/>
    <property type="match status" value="1"/>
</dbReference>
<evidence type="ECO:0000313" key="3">
    <source>
        <dbReference type="Proteomes" id="UP000319809"/>
    </source>
</evidence>
<protein>
    <submittedName>
        <fullName evidence="2">Glycosyltransferase</fullName>
    </submittedName>
</protein>
<reference evidence="2 3" key="1">
    <citation type="submission" date="2019-06" db="EMBL/GenBank/DDBJ databases">
        <title>The genome of Shewanella sp. SM1901.</title>
        <authorList>
            <person name="Cha Q."/>
        </authorList>
    </citation>
    <scope>NUCLEOTIDE SEQUENCE [LARGE SCALE GENOMIC DNA]</scope>
    <source>
        <strain evidence="2 3">SM1901</strain>
    </source>
</reference>
<accession>A0A4Y5YD74</accession>
<dbReference type="GO" id="GO:0016757">
    <property type="term" value="F:glycosyltransferase activity"/>
    <property type="evidence" value="ECO:0007669"/>
    <property type="project" value="InterPro"/>
</dbReference>
<dbReference type="Proteomes" id="UP000319809">
    <property type="component" value="Chromosome"/>
</dbReference>
<gene>
    <name evidence="2" type="ORF">FH971_05665</name>
</gene>